<protein>
    <submittedName>
        <fullName evidence="2">Uncharacterized protein</fullName>
    </submittedName>
</protein>
<feature type="transmembrane region" description="Helical" evidence="1">
    <location>
        <begin position="118"/>
        <end position="140"/>
    </location>
</feature>
<name>A0A7C9JAH1_9ACTN</name>
<evidence type="ECO:0000256" key="1">
    <source>
        <dbReference type="SAM" id="Phobius"/>
    </source>
</evidence>
<keyword evidence="1" id="KW-0472">Membrane</keyword>
<dbReference type="AlphaFoldDB" id="A0A7C9JAH1"/>
<feature type="transmembrane region" description="Helical" evidence="1">
    <location>
        <begin position="7"/>
        <end position="25"/>
    </location>
</feature>
<evidence type="ECO:0000313" key="2">
    <source>
        <dbReference type="EMBL" id="NAS20981.1"/>
    </source>
</evidence>
<dbReference type="EMBL" id="WXEW01000001">
    <property type="protein sequence ID" value="NAS20981.1"/>
    <property type="molecule type" value="Genomic_DNA"/>
</dbReference>
<organism evidence="2 3">
    <name type="scientific">Herbidospora solisilvae</name>
    <dbReference type="NCBI Taxonomy" id="2696284"/>
    <lineage>
        <taxon>Bacteria</taxon>
        <taxon>Bacillati</taxon>
        <taxon>Actinomycetota</taxon>
        <taxon>Actinomycetes</taxon>
        <taxon>Streptosporangiales</taxon>
        <taxon>Streptosporangiaceae</taxon>
        <taxon>Herbidospora</taxon>
    </lineage>
</organism>
<comment type="caution">
    <text evidence="2">The sequence shown here is derived from an EMBL/GenBank/DDBJ whole genome shotgun (WGS) entry which is preliminary data.</text>
</comment>
<keyword evidence="1" id="KW-1133">Transmembrane helix</keyword>
<dbReference type="Proteomes" id="UP000479526">
    <property type="component" value="Unassembled WGS sequence"/>
</dbReference>
<feature type="transmembrane region" description="Helical" evidence="1">
    <location>
        <begin position="31"/>
        <end position="51"/>
    </location>
</feature>
<gene>
    <name evidence="2" type="ORF">GT755_04680</name>
</gene>
<dbReference type="RefSeq" id="WP_161478418.1">
    <property type="nucleotide sequence ID" value="NZ_WXEW01000001.1"/>
</dbReference>
<keyword evidence="3" id="KW-1185">Reference proteome</keyword>
<sequence>MSPPFGPAMVWAASAGILLVAGGVLFPLRGIDALVCGVWAAGLVVCVLLVVSRRTEPEPVSALRWGSAVTLAGGAAALAVGGDFTLFLAAQALPVVVVSAAVLRPLARRTDWVRPRLVRVRLTWTVAGSYAGLVVFSLMQDLRGLPLIHPDVASLVTLGTMFEIAVAVAVYVVWLGRQSVTNH</sequence>
<accession>A0A7C9JAH1</accession>
<reference evidence="2 3" key="1">
    <citation type="submission" date="2020-01" db="EMBL/GenBank/DDBJ databases">
        <title>Herbidospora sp. NEAU-GS84 nov., a novel actinomycete isolated from soil.</title>
        <authorList>
            <person name="Han L."/>
        </authorList>
    </citation>
    <scope>NUCLEOTIDE SEQUENCE [LARGE SCALE GENOMIC DNA]</scope>
    <source>
        <strain evidence="2 3">NEAU-GS84</strain>
    </source>
</reference>
<evidence type="ECO:0000313" key="3">
    <source>
        <dbReference type="Proteomes" id="UP000479526"/>
    </source>
</evidence>
<keyword evidence="1" id="KW-0812">Transmembrane</keyword>
<feature type="transmembrane region" description="Helical" evidence="1">
    <location>
        <begin position="86"/>
        <end position="106"/>
    </location>
</feature>
<proteinExistence type="predicted"/>
<feature type="transmembrane region" description="Helical" evidence="1">
    <location>
        <begin position="152"/>
        <end position="174"/>
    </location>
</feature>